<dbReference type="Proteomes" id="UP000330809">
    <property type="component" value="Unassembled WGS sequence"/>
</dbReference>
<evidence type="ECO:0000313" key="2">
    <source>
        <dbReference type="EMBL" id="VFB20921.1"/>
    </source>
</evidence>
<dbReference type="EMBL" id="CAACYJ010000040">
    <property type="protein sequence ID" value="VFB20921.1"/>
    <property type="molecule type" value="Genomic_DNA"/>
</dbReference>
<keyword evidence="2" id="KW-0808">Transferase</keyword>
<organism evidence="2 3">
    <name type="scientific">Pseudomonas fragi</name>
    <dbReference type="NCBI Taxonomy" id="296"/>
    <lineage>
        <taxon>Bacteria</taxon>
        <taxon>Pseudomonadati</taxon>
        <taxon>Pseudomonadota</taxon>
        <taxon>Gammaproteobacteria</taxon>
        <taxon>Pseudomonadales</taxon>
        <taxon>Pseudomonadaceae</taxon>
        <taxon>Pseudomonas</taxon>
    </lineage>
</organism>
<feature type="domain" description="Beta-ketoacyl synthase-like N-terminal" evidence="1">
    <location>
        <begin position="22"/>
        <end position="237"/>
    </location>
</feature>
<dbReference type="GO" id="GO:0003882">
    <property type="term" value="F:CDP-diacylglycerol-serine O-phosphatidyltransferase activity"/>
    <property type="evidence" value="ECO:0007669"/>
    <property type="project" value="UniProtKB-EC"/>
</dbReference>
<accession>A0A449IN99</accession>
<reference evidence="2 3" key="1">
    <citation type="submission" date="2019-02" db="EMBL/GenBank/DDBJ databases">
        <authorList>
            <consortium name="Pathogen Informatics"/>
        </authorList>
    </citation>
    <scope>NUCLEOTIDE SEQUENCE [LARGE SCALE GENOMIC DNA]</scope>
    <source>
        <strain evidence="2 3">3012STDY7103891</strain>
    </source>
</reference>
<protein>
    <submittedName>
        <fullName evidence="2">3-oxoacyl-ACP synthase</fullName>
        <ecNumber evidence="2">2.7.8.8</ecNumber>
    </submittedName>
</protein>
<sequence>MINFNIAAWRAWAPGLDTVADWQAWSQHPCVLAANSTAPDVSFLPAMQRRRLSRLARMAFCVGWPLAEGHEALPLVFASRHGETPRTFDILSDLAADQPLSPTQFSLSVHNAVIGLWSIMRGETSEMTAIAAAGDGLEHGLIEACALLNEGAPAVLLIITEEQPPEAYARCINDVPFPYAVGLLLTPGEQWQVSLASGTAGIEQAQWPHALNLLRQLLDKQQRSFQHTWKNRVWNWQHSL</sequence>
<proteinExistence type="predicted"/>
<dbReference type="Pfam" id="PF13723">
    <property type="entry name" value="Ketoacyl-synt_2"/>
    <property type="match status" value="1"/>
</dbReference>
<dbReference type="RefSeq" id="WP_133144758.1">
    <property type="nucleotide sequence ID" value="NZ_CAACYJ010000040.1"/>
</dbReference>
<dbReference type="InterPro" id="IPR014030">
    <property type="entry name" value="Ketoacyl_synth_N"/>
</dbReference>
<dbReference type="EC" id="2.7.8.8" evidence="2"/>
<name>A0A449IN99_PSEFR</name>
<gene>
    <name evidence="2" type="ORF">NCTC10754_03557</name>
</gene>
<dbReference type="AlphaFoldDB" id="A0A449IN99"/>
<evidence type="ECO:0000313" key="3">
    <source>
        <dbReference type="Proteomes" id="UP000330809"/>
    </source>
</evidence>
<evidence type="ECO:0000259" key="1">
    <source>
        <dbReference type="Pfam" id="PF13723"/>
    </source>
</evidence>